<dbReference type="Proteomes" id="UP000654075">
    <property type="component" value="Unassembled WGS sequence"/>
</dbReference>
<keyword evidence="3" id="KW-0472">Membrane</keyword>
<feature type="region of interest" description="Disordered" evidence="2">
    <location>
        <begin position="819"/>
        <end position="859"/>
    </location>
</feature>
<evidence type="ECO:0000256" key="3">
    <source>
        <dbReference type="SAM" id="Phobius"/>
    </source>
</evidence>
<feature type="compositionally biased region" description="Gly residues" evidence="2">
    <location>
        <begin position="295"/>
        <end position="312"/>
    </location>
</feature>
<feature type="coiled-coil region" evidence="1">
    <location>
        <begin position="406"/>
        <end position="436"/>
    </location>
</feature>
<evidence type="ECO:0000256" key="2">
    <source>
        <dbReference type="SAM" id="MobiDB-lite"/>
    </source>
</evidence>
<feature type="region of interest" description="Disordered" evidence="2">
    <location>
        <begin position="1221"/>
        <end position="1243"/>
    </location>
</feature>
<gene>
    <name evidence="4" type="ORF">PGLA1383_LOCUS38972</name>
</gene>
<feature type="compositionally biased region" description="Basic residues" evidence="2">
    <location>
        <begin position="822"/>
        <end position="832"/>
    </location>
</feature>
<name>A0A813GB68_POLGL</name>
<reference evidence="4" key="1">
    <citation type="submission" date="2021-02" db="EMBL/GenBank/DDBJ databases">
        <authorList>
            <person name="Dougan E. K."/>
            <person name="Rhodes N."/>
            <person name="Thang M."/>
            <person name="Chan C."/>
        </authorList>
    </citation>
    <scope>NUCLEOTIDE SEQUENCE</scope>
</reference>
<feature type="compositionally biased region" description="Polar residues" evidence="2">
    <location>
        <begin position="276"/>
        <end position="288"/>
    </location>
</feature>
<feature type="compositionally biased region" description="Polar residues" evidence="2">
    <location>
        <begin position="1224"/>
        <end position="1233"/>
    </location>
</feature>
<feature type="coiled-coil region" evidence="1">
    <location>
        <begin position="585"/>
        <end position="675"/>
    </location>
</feature>
<feature type="region of interest" description="Disordered" evidence="2">
    <location>
        <begin position="1357"/>
        <end position="1393"/>
    </location>
</feature>
<feature type="compositionally biased region" description="Low complexity" evidence="2">
    <location>
        <begin position="324"/>
        <end position="341"/>
    </location>
</feature>
<feature type="coiled-coil region" evidence="1">
    <location>
        <begin position="866"/>
        <end position="1122"/>
    </location>
</feature>
<feature type="region of interest" description="Disordered" evidence="2">
    <location>
        <begin position="515"/>
        <end position="572"/>
    </location>
</feature>
<dbReference type="OMA" id="QERDMFW"/>
<proteinExistence type="predicted"/>
<keyword evidence="3" id="KW-0812">Transmembrane</keyword>
<feature type="region of interest" description="Disordered" evidence="2">
    <location>
        <begin position="272"/>
        <end position="341"/>
    </location>
</feature>
<feature type="region of interest" description="Disordered" evidence="2">
    <location>
        <begin position="183"/>
        <end position="225"/>
    </location>
</feature>
<keyword evidence="1" id="KW-0175">Coiled coil</keyword>
<protein>
    <submittedName>
        <fullName evidence="4">Uncharacterized protein</fullName>
    </submittedName>
</protein>
<accession>A0A813GB68</accession>
<evidence type="ECO:0000256" key="1">
    <source>
        <dbReference type="SAM" id="Coils"/>
    </source>
</evidence>
<feature type="region of interest" description="Disordered" evidence="2">
    <location>
        <begin position="1480"/>
        <end position="1529"/>
    </location>
</feature>
<comment type="caution">
    <text evidence="4">The sequence shown here is derived from an EMBL/GenBank/DDBJ whole genome shotgun (WGS) entry which is preliminary data.</text>
</comment>
<feature type="compositionally biased region" description="Basic and acidic residues" evidence="2">
    <location>
        <begin position="1407"/>
        <end position="1434"/>
    </location>
</feature>
<feature type="transmembrane region" description="Helical" evidence="3">
    <location>
        <begin position="1813"/>
        <end position="1835"/>
    </location>
</feature>
<evidence type="ECO:0000313" key="5">
    <source>
        <dbReference type="Proteomes" id="UP000654075"/>
    </source>
</evidence>
<feature type="region of interest" description="Disordered" evidence="2">
    <location>
        <begin position="1407"/>
        <end position="1440"/>
    </location>
</feature>
<keyword evidence="5" id="KW-1185">Reference proteome</keyword>
<dbReference type="EMBL" id="CAJNNV010027745">
    <property type="protein sequence ID" value="CAE8621453.1"/>
    <property type="molecule type" value="Genomic_DNA"/>
</dbReference>
<keyword evidence="3" id="KW-1133">Transmembrane helix</keyword>
<sequence length="1916" mass="211799">MWRPSSADASLPCTANVELPSFLPLTALYVGRFASTNHAVVFLYVSGFGRSKGRPKRLVLVVVQDEAKQQPAKTLRRCRWAMRDSPFFAPDFEDARPFRGVVTLEIDLGDIAGLDYWNPLLVDASRLVIEARKLTRRWFPDLASCSSHYGWEDGTMRQPEAEQQPTSSQHLATLLSDLYRPCSGNDGRPAGLPQVMPQSENCRLPSKHPQPQKPPSPSKQPQTYWQEGYEEERYKRYNKVFLTAERMLRVKQAGGSPTVRKLEDDLMAVDMAPSSAEESGSLVRSMTSTKEHDGGGGTGGGGDGDGGTGGSAAEGAPAEIQRVASGSREASASSSSSSAASMPVMEVMHNKTVNFRFDDPFLPYVLREEPGELPKMRDLAKRKELQEERAKMGQTVEGVFQQFQEMQQQMQAERQVEQLKEREKQKAVELHKWQQNSDSLQKDGMHLKRQLAVVTDRLAQAEAAAALQVSKGPVSEDESERGRLAVEQLQMRLADYESLVVEFADQASRVVAEADEDVEPTDLSGYFDDSVHPSVGAPCTSVPELPEFSGVEQPTARDNSERDSAAANTSAAAALAAAEESARAAAAAEETALAARQAQAEAQAEVQVARGQCAEAKAEVEVFAERYAQADALARSVTARCDAAEAEADARAKRCEEAQVEVANLACRCETLAAEVDAARIRSSAAEETAATAVSRQAEAQAALEAAMVTARAERARAIDNSNLADEVTAERAASAWLCARLREEVEESDRRCVVAETDAQASKTELEESLRLRSEAMVSVSALQEDRRTAEQERLRSLRQVQTVHALFCEVHRDLQDRSSGRHRSAKREARRARTDASTCSLRFSGVESSPGPRIGSEAAAKRVNEDLDAQEAEASQRLAKALAAAEAAEERVDLAESQLADTAEATRSAEASDTVVNEELAGVAAQALELQGRLEEEKRGREALEHQAQVGRQELAECIDELERLRAEASELRSSCAQASDSEARAESLRMEADQARSLLAEARASLSEVQYRLESLEAQARLEERNKQEEPPQANRALAEEALELVRQERAELETRIQGLQDDLEQETDSLDALAAAHEDLLELSEQLRAQKADLERSLRAAESERVRTQNEMQTALAATQANIVHLQQAHREELSKTSLAASDGHETLERQLAEADGRLRTGTADIEELRTRLLRQDEQAQLRCEELEGRIRDADSRMQAAASNAEELSRSLDATEARLQDTSSQQQLQADEAAGARVETERQVAVLGQSLEEREQELRQVRDGLDKAVEERQQAVTELQVAERRSADLKEEQESTRAQLEALLRDHEQALQEARGRATAEAGSEQSTGPSEDQLAMLRSREQELEEVRAALDKASKAGQDAATQLEEAQGRAEQLQSDSLEEKRQKEQLHDELDEARQALDQAANEKRQTETELEEANRRRAQLEEEVKGGQGQQLQILQERQQELDAARQALEQAKTDTQESQAQLEGIQRRMSELEEELSGTREQQTQLQQTRQQELEAAQQALDRAVEDKQQSATELDETNRRRAQLEEEVLGGQGQQLQILQERQQELDAAKQALEQATAEKQQAEAQLVEMQNQTFQLEAAQAQSQTQLEQAQLKAVQLEEENLANLRKQAEQLMEQELQIEDTRESLELALEEKAQAQALLSEADQVELEGQRVSQQLQAVTKELDQRTQELQEQAKASGEALQVELLQTSQELQEMRKECENFQQQLTASRSELQEKQQALDQKATAAGDFEQRVANLEQELAGEKAAAAAALQEQLAKSQAEQEQAAEQLKQQMQVEAQRYAEALNQQARAAVARFHLRLFVHFIAVGFGVICSCSFSLYFIQAASQQTAALQCNSKAKCQSNSRLIRPMLIFGSFSESVLEGWPRVSALPKANQHAGVDGSAAPRLDGVLSKSVSCRRGAFL</sequence>
<feature type="region of interest" description="Disordered" evidence="2">
    <location>
        <begin position="1314"/>
        <end position="1339"/>
    </location>
</feature>
<evidence type="ECO:0000313" key="4">
    <source>
        <dbReference type="EMBL" id="CAE8621453.1"/>
    </source>
</evidence>
<organism evidence="4 5">
    <name type="scientific">Polarella glacialis</name>
    <name type="common">Dinoflagellate</name>
    <dbReference type="NCBI Taxonomy" id="89957"/>
    <lineage>
        <taxon>Eukaryota</taxon>
        <taxon>Sar</taxon>
        <taxon>Alveolata</taxon>
        <taxon>Dinophyceae</taxon>
        <taxon>Suessiales</taxon>
        <taxon>Suessiaceae</taxon>
        <taxon>Polarella</taxon>
    </lineage>
</organism>
<feature type="compositionally biased region" description="Low complexity" evidence="2">
    <location>
        <begin position="1489"/>
        <end position="1511"/>
    </location>
</feature>